<proteinExistence type="predicted"/>
<sequence>MLFLIAAGIYRKPNYFVDRHKHVLVPHLSENISREVVANKGNSLMTSLCAVPSEKWLLATSWPYDTVSRQLRHIPHAHLTTTA</sequence>
<dbReference type="AlphaFoldDB" id="A0AAV4VG01"/>
<gene>
    <name evidence="1" type="ORF">CEXT_483561</name>
</gene>
<protein>
    <submittedName>
        <fullName evidence="1">Uncharacterized protein</fullName>
    </submittedName>
</protein>
<evidence type="ECO:0000313" key="2">
    <source>
        <dbReference type="Proteomes" id="UP001054945"/>
    </source>
</evidence>
<dbReference type="EMBL" id="BPLR01014479">
    <property type="protein sequence ID" value="GIY69057.1"/>
    <property type="molecule type" value="Genomic_DNA"/>
</dbReference>
<keyword evidence="2" id="KW-1185">Reference proteome</keyword>
<dbReference type="Proteomes" id="UP001054945">
    <property type="component" value="Unassembled WGS sequence"/>
</dbReference>
<reference evidence="1 2" key="1">
    <citation type="submission" date="2021-06" db="EMBL/GenBank/DDBJ databases">
        <title>Caerostris extrusa draft genome.</title>
        <authorList>
            <person name="Kono N."/>
            <person name="Arakawa K."/>
        </authorList>
    </citation>
    <scope>NUCLEOTIDE SEQUENCE [LARGE SCALE GENOMIC DNA]</scope>
</reference>
<evidence type="ECO:0000313" key="1">
    <source>
        <dbReference type="EMBL" id="GIY69057.1"/>
    </source>
</evidence>
<organism evidence="1 2">
    <name type="scientific">Caerostris extrusa</name>
    <name type="common">Bark spider</name>
    <name type="synonym">Caerostris bankana</name>
    <dbReference type="NCBI Taxonomy" id="172846"/>
    <lineage>
        <taxon>Eukaryota</taxon>
        <taxon>Metazoa</taxon>
        <taxon>Ecdysozoa</taxon>
        <taxon>Arthropoda</taxon>
        <taxon>Chelicerata</taxon>
        <taxon>Arachnida</taxon>
        <taxon>Araneae</taxon>
        <taxon>Araneomorphae</taxon>
        <taxon>Entelegynae</taxon>
        <taxon>Araneoidea</taxon>
        <taxon>Araneidae</taxon>
        <taxon>Caerostris</taxon>
    </lineage>
</organism>
<accession>A0AAV4VG01</accession>
<name>A0AAV4VG01_CAEEX</name>
<comment type="caution">
    <text evidence="1">The sequence shown here is derived from an EMBL/GenBank/DDBJ whole genome shotgun (WGS) entry which is preliminary data.</text>
</comment>